<dbReference type="Proteomes" id="UP001165060">
    <property type="component" value="Unassembled WGS sequence"/>
</dbReference>
<evidence type="ECO:0000259" key="1">
    <source>
        <dbReference type="Pfam" id="PF01852"/>
    </source>
</evidence>
<feature type="non-terminal residue" evidence="2">
    <location>
        <position position="1"/>
    </location>
</feature>
<accession>A0ABQ6NB01</accession>
<gene>
    <name evidence="2" type="ORF">TeGR_g15244</name>
</gene>
<proteinExistence type="predicted"/>
<name>A0ABQ6NB01_9STRA</name>
<dbReference type="Gene3D" id="3.30.530.20">
    <property type="match status" value="2"/>
</dbReference>
<evidence type="ECO:0000313" key="2">
    <source>
        <dbReference type="EMBL" id="GMI54013.1"/>
    </source>
</evidence>
<dbReference type="Pfam" id="PF01852">
    <property type="entry name" value="START"/>
    <property type="match status" value="1"/>
</dbReference>
<comment type="caution">
    <text evidence="2">The sequence shown here is derived from an EMBL/GenBank/DDBJ whole genome shotgun (WGS) entry which is preliminary data.</text>
</comment>
<sequence length="677" mass="75319">SSSETMLAEFHLLVRSSEKDPTTTTFETVDAHGVLKAAGSKYATRARVKWREATENGRVPVVKVQVSGSVKLVPKSFGCTEFILAADVEHRAAFSLSSSGEVDKATLEHFVEHGVEEAPESSEKEKDYGPGAEREIVDAALETAKRSVLAKLQGFFRIKTLAPNVCRVTLVAHGSLGGSITKQAMAWAVKSSLGMVKTLQDNVALGKAEATLDCSATEAFVYQFAACGREKMRISKEEFDRARFVFKEHTKHDFEWASVKKMPFPLTNREFLGRFLSFKEPTGDLVVVFEALPDSTKVDYGANLRVVRGKITGVVRFKSINDDTQCEVTLVSHFDAGGFMPERVAVAKIPQALSGVAEMQELFQRDDAIDGAKRSELAAIINTSKQPYLPSEDSLIEKVGAKFASLPAFEELDSPDHFVHMSSAFKEGSSTMIGRATTIVDAPIAQVAAWELAKMSRENMKGHVEFGGLDRDLVKTNDHHDIYHVVFDLSIPTFLPRQFVSSVVWKWAGDKKELTVVADSVKNTEFPVRKEYLRASSTVLCKYKQEADVGEIPQTKVTWTQKVDLGGRIPKWVQNRQGVGQLMYLSKMRERFDRSLELDGKKREELVKMIRRHGRDGVEYSEEEEKIMAGGLTWFKAFDGLKSKDMAMRSPQTKGKVAYKKGDSRAWGWSTATVRAR</sequence>
<organism evidence="2 3">
    <name type="scientific">Tetraparma gracilis</name>
    <dbReference type="NCBI Taxonomy" id="2962635"/>
    <lineage>
        <taxon>Eukaryota</taxon>
        <taxon>Sar</taxon>
        <taxon>Stramenopiles</taxon>
        <taxon>Ochrophyta</taxon>
        <taxon>Bolidophyceae</taxon>
        <taxon>Parmales</taxon>
        <taxon>Triparmaceae</taxon>
        <taxon>Tetraparma</taxon>
    </lineage>
</organism>
<reference evidence="2 3" key="1">
    <citation type="journal article" date="2023" name="Commun. Biol.">
        <title>Genome analysis of Parmales, the sister group of diatoms, reveals the evolutionary specialization of diatoms from phago-mixotrophs to photoautotrophs.</title>
        <authorList>
            <person name="Ban H."/>
            <person name="Sato S."/>
            <person name="Yoshikawa S."/>
            <person name="Yamada K."/>
            <person name="Nakamura Y."/>
            <person name="Ichinomiya M."/>
            <person name="Sato N."/>
            <person name="Blanc-Mathieu R."/>
            <person name="Endo H."/>
            <person name="Kuwata A."/>
            <person name="Ogata H."/>
        </authorList>
    </citation>
    <scope>NUCLEOTIDE SEQUENCE [LARGE SCALE GENOMIC DNA]</scope>
</reference>
<dbReference type="PANTHER" id="PTHR19308">
    <property type="entry name" value="PHOSPHATIDYLCHOLINE TRANSFER PROTEIN"/>
    <property type="match status" value="1"/>
</dbReference>
<dbReference type="InterPro" id="IPR002913">
    <property type="entry name" value="START_lipid-bd_dom"/>
</dbReference>
<dbReference type="PANTHER" id="PTHR19308:SF14">
    <property type="entry name" value="START DOMAIN-CONTAINING PROTEIN"/>
    <property type="match status" value="1"/>
</dbReference>
<dbReference type="SUPFAM" id="SSF55961">
    <property type="entry name" value="Bet v1-like"/>
    <property type="match status" value="2"/>
</dbReference>
<feature type="domain" description="START" evidence="1">
    <location>
        <begin position="480"/>
        <end position="594"/>
    </location>
</feature>
<keyword evidence="3" id="KW-1185">Reference proteome</keyword>
<protein>
    <recommendedName>
        <fullName evidence="1">START domain-containing protein</fullName>
    </recommendedName>
</protein>
<dbReference type="InterPro" id="IPR051213">
    <property type="entry name" value="START_lipid_transfer"/>
</dbReference>
<dbReference type="InterPro" id="IPR023393">
    <property type="entry name" value="START-like_dom_sf"/>
</dbReference>
<dbReference type="EMBL" id="BRYB01006273">
    <property type="protein sequence ID" value="GMI54013.1"/>
    <property type="molecule type" value="Genomic_DNA"/>
</dbReference>
<evidence type="ECO:0000313" key="3">
    <source>
        <dbReference type="Proteomes" id="UP001165060"/>
    </source>
</evidence>